<gene>
    <name evidence="2" type="ORF">D8S85_06590</name>
</gene>
<dbReference type="KEGG" id="buy:D8S85_06590"/>
<evidence type="ECO:0000259" key="1">
    <source>
        <dbReference type="Pfam" id="PF17293"/>
    </source>
</evidence>
<evidence type="ECO:0000313" key="3">
    <source>
        <dbReference type="Proteomes" id="UP000270673"/>
    </source>
</evidence>
<dbReference type="EMBL" id="CP032819">
    <property type="protein sequence ID" value="AZS31917.1"/>
    <property type="molecule type" value="Genomic_DNA"/>
</dbReference>
<organism evidence="2 3">
    <name type="scientific">Butyricimonas faecalis</name>
    <dbReference type="NCBI Taxonomy" id="2093856"/>
    <lineage>
        <taxon>Bacteria</taxon>
        <taxon>Pseudomonadati</taxon>
        <taxon>Bacteroidota</taxon>
        <taxon>Bacteroidia</taxon>
        <taxon>Bacteroidales</taxon>
        <taxon>Odoribacteraceae</taxon>
        <taxon>Butyricimonas</taxon>
    </lineage>
</organism>
<accession>A0A3Q9IRC7</accession>
<reference evidence="2 3" key="1">
    <citation type="submission" date="2018-10" db="EMBL/GenBank/DDBJ databases">
        <title>Butyricimonas faecalis sp. nov., isolated from human faeces and emended description of the genus Butyricimonas.</title>
        <authorList>
            <person name="Le Roy T."/>
            <person name="Van der Smissen P."/>
            <person name="Paquot A."/>
            <person name="Delzenne N."/>
            <person name="Muccioli G."/>
            <person name="Collet J.-F."/>
            <person name="Cani P.D."/>
        </authorList>
    </citation>
    <scope>NUCLEOTIDE SEQUENCE [LARGE SCALE GENOMIC DNA]</scope>
    <source>
        <strain evidence="2 3">H184</strain>
    </source>
</reference>
<dbReference type="Proteomes" id="UP000270673">
    <property type="component" value="Chromosome"/>
</dbReference>
<dbReference type="InterPro" id="IPR035386">
    <property type="entry name" value="Arm-DNA-bind_5"/>
</dbReference>
<protein>
    <recommendedName>
        <fullName evidence="1">Arm DNA-binding domain-containing protein</fullName>
    </recommendedName>
</protein>
<name>A0A3Q9IRC7_9BACT</name>
<proteinExistence type="predicted"/>
<dbReference type="AlphaFoldDB" id="A0A3Q9IRC7"/>
<evidence type="ECO:0000313" key="2">
    <source>
        <dbReference type="EMBL" id="AZS31917.1"/>
    </source>
</evidence>
<feature type="domain" description="Arm DNA-binding" evidence="1">
    <location>
        <begin position="6"/>
        <end position="53"/>
    </location>
</feature>
<sequence length="65" mass="7771">MKEPIKFRQKKIKNEFISLYLEIYYKGIRKYDFLNWYIKANPTNSDERENNTPAVAAVTAINTRI</sequence>
<dbReference type="Pfam" id="PF17293">
    <property type="entry name" value="Arm-DNA-bind_5"/>
    <property type="match status" value="1"/>
</dbReference>
<keyword evidence="3" id="KW-1185">Reference proteome</keyword>